<reference evidence="15 16" key="1">
    <citation type="journal article" date="2012" name="J. Bacteriol.">
        <title>Complete genome sequences of Methylophaga sp. strain JAM1 and Methylophaga sp. strain JAM7.</title>
        <authorList>
            <person name="Villeneuve C."/>
            <person name="Martineau C."/>
            <person name="Mauffrey F."/>
            <person name="Villemur R."/>
        </authorList>
    </citation>
    <scope>NUCLEOTIDE SEQUENCE [LARGE SCALE GENOMIC DNA]</scope>
    <source>
        <strain evidence="15 16">JAM7</strain>
    </source>
</reference>
<sequence length="696" mass="77681" precursor="true">MLYAVATHASEINGKMKKLTSLILLAVSQPAISHELETLTVEGRQINLVGDAVSASEGVVGQKEISLRPMLRTGEVLEMVPGMVVTQHSGTGKANQYFLRGFNLDHGTDFATFVDGMPVNMRTHGHGQGYSDLNFVIPETISKLTYKKGAYYADVGDFSGAGSARIDTADAFEQGLASMTVGHDDYYRLLVMDSIRFAGGTTSYAIEGNRYHGPWSDIDEDLDKLNLLLKHTIPLTDGHLNLTFMAYDNSWNSADQIPERAVNQGQISELGSIDDTVGGESSRYSFSLDWQQGNWQASAYLIDYDMNLWSNFTYFLDDEVNGDQFEQVDDRLIYGGQLSYLLDGDLAGKAMTNRFGLDLRVDDIDEVGLYHTRARQRLGVTRSDEVKELSTGLFWENRIVWNDQLRTVLGARYDYYHFDVDDRVGVNRNGVDLSSNSGETDDDLLSFKGSVIYAFNHEWEAYISAGQGFHSNDARGTTINIDPADGNGVSTVDPLVRSFGYETGLRGFITDKLSVSMALWTLELDSELVFVGDAGNTEASRESERKGVELTMHYHLDDHWSLDLEYAYTDAEFKDDAPEGNEIPGAIKNVFQAGLTADFPSGWFGSLRVRHFGERPLIEDGSVKSDDSTIWNLRVGYRVNNWTFRGDVLNLTDSNDSDIDYFYASRLAGEPSGGVEDIHFHPIEPRTFRFTAEYRF</sequence>
<dbReference type="Pfam" id="PF00593">
    <property type="entry name" value="TonB_dep_Rec_b-barrel"/>
    <property type="match status" value="1"/>
</dbReference>
<gene>
    <name evidence="15" type="ordered locus">Q7C_2486</name>
</gene>
<organism evidence="15 16">
    <name type="scientific">Methylophaga frappieri (strain ATCC BAA-2434 / DSM 25690 / JAM7)</name>
    <dbReference type="NCBI Taxonomy" id="754477"/>
    <lineage>
        <taxon>Bacteria</taxon>
        <taxon>Pseudomonadati</taxon>
        <taxon>Pseudomonadota</taxon>
        <taxon>Gammaproteobacteria</taxon>
        <taxon>Thiotrichales</taxon>
        <taxon>Piscirickettsiaceae</taxon>
        <taxon>Methylophaga</taxon>
    </lineage>
</organism>
<dbReference type="PATRIC" id="fig|754477.3.peg.2444"/>
<evidence type="ECO:0000256" key="3">
    <source>
        <dbReference type="ARBA" id="ARBA00022452"/>
    </source>
</evidence>
<evidence type="ECO:0000256" key="1">
    <source>
        <dbReference type="ARBA" id="ARBA00004571"/>
    </source>
</evidence>
<evidence type="ECO:0000259" key="13">
    <source>
        <dbReference type="Pfam" id="PF00593"/>
    </source>
</evidence>
<evidence type="ECO:0000313" key="15">
    <source>
        <dbReference type="EMBL" id="AFJ03611.1"/>
    </source>
</evidence>
<dbReference type="PROSITE" id="PS52016">
    <property type="entry name" value="TONB_DEPENDENT_REC_3"/>
    <property type="match status" value="1"/>
</dbReference>
<evidence type="ECO:0000256" key="9">
    <source>
        <dbReference type="ARBA" id="ARBA00023136"/>
    </source>
</evidence>
<evidence type="ECO:0000256" key="6">
    <source>
        <dbReference type="ARBA" id="ARBA00023004"/>
    </source>
</evidence>
<dbReference type="Pfam" id="PF07715">
    <property type="entry name" value="Plug"/>
    <property type="match status" value="1"/>
</dbReference>
<keyword evidence="5 11" id="KW-0812">Transmembrane</keyword>
<dbReference type="Proteomes" id="UP000009145">
    <property type="component" value="Chromosome"/>
</dbReference>
<dbReference type="AlphaFoldDB" id="I1YL18"/>
<keyword evidence="7" id="KW-0406">Ion transport</keyword>
<keyword evidence="16" id="KW-1185">Reference proteome</keyword>
<keyword evidence="15" id="KW-0675">Receptor</keyword>
<comment type="subcellular location">
    <subcellularLocation>
        <location evidence="1 11">Cell outer membrane</location>
        <topology evidence="1 11">Multi-pass membrane protein</topology>
    </subcellularLocation>
</comment>
<name>I1YL18_METFJ</name>
<dbReference type="InterPro" id="IPR039426">
    <property type="entry name" value="TonB-dep_rcpt-like"/>
</dbReference>
<evidence type="ECO:0000256" key="2">
    <source>
        <dbReference type="ARBA" id="ARBA00022448"/>
    </source>
</evidence>
<dbReference type="GO" id="GO:0006826">
    <property type="term" value="P:iron ion transport"/>
    <property type="evidence" value="ECO:0007669"/>
    <property type="project" value="UniProtKB-KW"/>
</dbReference>
<proteinExistence type="inferred from homology"/>
<dbReference type="HOGENOM" id="CLU_016085_0_0_6"/>
<evidence type="ECO:0000256" key="4">
    <source>
        <dbReference type="ARBA" id="ARBA00022496"/>
    </source>
</evidence>
<evidence type="ECO:0000256" key="11">
    <source>
        <dbReference type="PROSITE-ProRule" id="PRU01360"/>
    </source>
</evidence>
<dbReference type="InterPro" id="IPR012910">
    <property type="entry name" value="Plug_dom"/>
</dbReference>
<keyword evidence="2 11" id="KW-0813">Transport</keyword>
<keyword evidence="9 11" id="KW-0472">Membrane</keyword>
<feature type="domain" description="TonB-dependent receptor plug" evidence="14">
    <location>
        <begin position="54"/>
        <end position="162"/>
    </location>
</feature>
<keyword evidence="3 11" id="KW-1134">Transmembrane beta strand</keyword>
<dbReference type="SUPFAM" id="SSF56935">
    <property type="entry name" value="Porins"/>
    <property type="match status" value="1"/>
</dbReference>
<dbReference type="Gene3D" id="2.170.130.10">
    <property type="entry name" value="TonB-dependent receptor, plug domain"/>
    <property type="match status" value="1"/>
</dbReference>
<dbReference type="PANTHER" id="PTHR32552">
    <property type="entry name" value="FERRICHROME IRON RECEPTOR-RELATED"/>
    <property type="match status" value="1"/>
</dbReference>
<keyword evidence="6" id="KW-0408">Iron</keyword>
<evidence type="ECO:0000259" key="14">
    <source>
        <dbReference type="Pfam" id="PF07715"/>
    </source>
</evidence>
<evidence type="ECO:0000256" key="12">
    <source>
        <dbReference type="RuleBase" id="RU003357"/>
    </source>
</evidence>
<dbReference type="InterPro" id="IPR000531">
    <property type="entry name" value="Beta-barrel_TonB"/>
</dbReference>
<keyword evidence="4" id="KW-0410">Iron transport</keyword>
<dbReference type="KEGG" id="mec:Q7C_2486"/>
<accession>I1YL18</accession>
<comment type="similarity">
    <text evidence="11 12">Belongs to the TonB-dependent receptor family.</text>
</comment>
<dbReference type="PANTHER" id="PTHR32552:SF81">
    <property type="entry name" value="TONB-DEPENDENT OUTER MEMBRANE RECEPTOR"/>
    <property type="match status" value="1"/>
</dbReference>
<evidence type="ECO:0000313" key="16">
    <source>
        <dbReference type="Proteomes" id="UP000009145"/>
    </source>
</evidence>
<evidence type="ECO:0000256" key="7">
    <source>
        <dbReference type="ARBA" id="ARBA00023065"/>
    </source>
</evidence>
<evidence type="ECO:0000256" key="8">
    <source>
        <dbReference type="ARBA" id="ARBA00023077"/>
    </source>
</evidence>
<dbReference type="STRING" id="754477.Q7C_2486"/>
<keyword evidence="8 12" id="KW-0798">TonB box</keyword>
<dbReference type="eggNOG" id="COG4772">
    <property type="taxonomic scope" value="Bacteria"/>
</dbReference>
<keyword evidence="10 11" id="KW-0998">Cell outer membrane</keyword>
<protein>
    <submittedName>
        <fullName evidence="15">Outer membrane receptor protein, mostly Fe transport</fullName>
    </submittedName>
</protein>
<dbReference type="InterPro" id="IPR037066">
    <property type="entry name" value="Plug_dom_sf"/>
</dbReference>
<evidence type="ECO:0000256" key="5">
    <source>
        <dbReference type="ARBA" id="ARBA00022692"/>
    </source>
</evidence>
<dbReference type="Gene3D" id="2.40.170.20">
    <property type="entry name" value="TonB-dependent receptor, beta-barrel domain"/>
    <property type="match status" value="1"/>
</dbReference>
<evidence type="ECO:0000256" key="10">
    <source>
        <dbReference type="ARBA" id="ARBA00023237"/>
    </source>
</evidence>
<dbReference type="EMBL" id="CP003380">
    <property type="protein sequence ID" value="AFJ03611.1"/>
    <property type="molecule type" value="Genomic_DNA"/>
</dbReference>
<dbReference type="GO" id="GO:0009279">
    <property type="term" value="C:cell outer membrane"/>
    <property type="evidence" value="ECO:0007669"/>
    <property type="project" value="UniProtKB-SubCell"/>
</dbReference>
<dbReference type="InterPro" id="IPR036942">
    <property type="entry name" value="Beta-barrel_TonB_sf"/>
</dbReference>
<feature type="domain" description="TonB-dependent receptor-like beta-barrel" evidence="13">
    <location>
        <begin position="240"/>
        <end position="651"/>
    </location>
</feature>